<dbReference type="EMBL" id="JBHEZX010000002">
    <property type="protein sequence ID" value="MFC1408930.1"/>
    <property type="molecule type" value="Genomic_DNA"/>
</dbReference>
<reference evidence="1 2" key="1">
    <citation type="submission" date="2024-09" db="EMBL/GenBank/DDBJ databases">
        <authorList>
            <person name="Lee S.D."/>
        </authorList>
    </citation>
    <scope>NUCLEOTIDE SEQUENCE [LARGE SCALE GENOMIC DNA]</scope>
    <source>
        <strain evidence="1 2">N1-1</strain>
    </source>
</reference>
<accession>A0ABV6V5D0</accession>
<organism evidence="1 2">
    <name type="scientific">Streptacidiphilus alkalitolerans</name>
    <dbReference type="NCBI Taxonomy" id="3342712"/>
    <lineage>
        <taxon>Bacteria</taxon>
        <taxon>Bacillati</taxon>
        <taxon>Actinomycetota</taxon>
        <taxon>Actinomycetes</taxon>
        <taxon>Kitasatosporales</taxon>
        <taxon>Streptomycetaceae</taxon>
        <taxon>Streptacidiphilus</taxon>
    </lineage>
</organism>
<protein>
    <submittedName>
        <fullName evidence="1">Uncharacterized protein</fullName>
    </submittedName>
</protein>
<comment type="caution">
    <text evidence="1">The sequence shown here is derived from an EMBL/GenBank/DDBJ whole genome shotgun (WGS) entry which is preliminary data.</text>
</comment>
<sequence>MGTYLDGGDPARQRTDYYPAWLDNLADDVTMEASVMDGVIRGAQAVRTVLGYARTLYDYQEFVYVGEHGPNGFAEDYLSRMAAGPIGSVVVVRLDEEGLTRGIVISHRPLRAVVTWSRLMGEHFAGTPYADYFLTPALARELLAESAG</sequence>
<evidence type="ECO:0000313" key="1">
    <source>
        <dbReference type="EMBL" id="MFC1408930.1"/>
    </source>
</evidence>
<dbReference type="Proteomes" id="UP001592582">
    <property type="component" value="Unassembled WGS sequence"/>
</dbReference>
<keyword evidence="2" id="KW-1185">Reference proteome</keyword>
<proteinExistence type="predicted"/>
<dbReference type="Gene3D" id="3.10.450.50">
    <property type="match status" value="1"/>
</dbReference>
<gene>
    <name evidence="1" type="ORF">ACEZDG_06515</name>
</gene>
<evidence type="ECO:0000313" key="2">
    <source>
        <dbReference type="Proteomes" id="UP001592582"/>
    </source>
</evidence>
<name>A0ABV6V5D0_9ACTN</name>